<keyword evidence="1" id="KW-0805">Transcription regulation</keyword>
<dbReference type="OrthoDB" id="1706997at2"/>
<dbReference type="Pfam" id="PF01047">
    <property type="entry name" value="MarR"/>
    <property type="match status" value="1"/>
</dbReference>
<keyword evidence="6" id="KW-1185">Reference proteome</keyword>
<accession>A0A410Q957</accession>
<dbReference type="Gene3D" id="1.10.10.10">
    <property type="entry name" value="Winged helix-like DNA-binding domain superfamily/Winged helix DNA-binding domain"/>
    <property type="match status" value="1"/>
</dbReference>
<dbReference type="PANTHER" id="PTHR42756:SF1">
    <property type="entry name" value="TRANSCRIPTIONAL REPRESSOR OF EMRAB OPERON"/>
    <property type="match status" value="1"/>
</dbReference>
<dbReference type="InterPro" id="IPR000835">
    <property type="entry name" value="HTH_MarR-typ"/>
</dbReference>
<evidence type="ECO:0000256" key="1">
    <source>
        <dbReference type="ARBA" id="ARBA00023015"/>
    </source>
</evidence>
<evidence type="ECO:0000313" key="6">
    <source>
        <dbReference type="Proteomes" id="UP000287969"/>
    </source>
</evidence>
<dbReference type="EMBL" id="CP035282">
    <property type="protein sequence ID" value="QAT60496.1"/>
    <property type="molecule type" value="Genomic_DNA"/>
</dbReference>
<evidence type="ECO:0000313" key="5">
    <source>
        <dbReference type="EMBL" id="QAT60496.1"/>
    </source>
</evidence>
<dbReference type="KEGG" id="spoa:EQM13_02360"/>
<organism evidence="5 6">
    <name type="scientific">Acidilutibacter cellobiosedens</name>
    <dbReference type="NCBI Taxonomy" id="2507161"/>
    <lineage>
        <taxon>Bacteria</taxon>
        <taxon>Bacillati</taxon>
        <taxon>Bacillota</taxon>
        <taxon>Tissierellia</taxon>
        <taxon>Tissierellales</taxon>
        <taxon>Acidilutibacteraceae</taxon>
        <taxon>Acidilutibacter</taxon>
    </lineage>
</organism>
<feature type="domain" description="HTH marR-type" evidence="4">
    <location>
        <begin position="3"/>
        <end position="148"/>
    </location>
</feature>
<dbReference type="PROSITE" id="PS50995">
    <property type="entry name" value="HTH_MARR_2"/>
    <property type="match status" value="1"/>
</dbReference>
<sequence>MDKEEKIQKIIRYKNKIDTLMHEKYHKLAYKYGLSLGQYHLLIELDELMLDVDDELKGPTVGEIAKNINNSQNTMSEKITRLENRGLVKRIKDSEDRRISRIVLTEEGRNLIDSIDKEANSKFLFNSISKMEDKDINNLLSCLENLIEQMNGIE</sequence>
<dbReference type="InterPro" id="IPR023187">
    <property type="entry name" value="Tscrpt_reg_MarR-type_CS"/>
</dbReference>
<dbReference type="PRINTS" id="PR00598">
    <property type="entry name" value="HTHMARR"/>
</dbReference>
<dbReference type="PANTHER" id="PTHR42756">
    <property type="entry name" value="TRANSCRIPTIONAL REGULATOR, MARR"/>
    <property type="match status" value="1"/>
</dbReference>
<reference evidence="6" key="1">
    <citation type="submission" date="2019-01" db="EMBL/GenBank/DDBJ databases">
        <title>Draft genomes of a novel of Sporanaerobacter strains.</title>
        <authorList>
            <person name="Ma S."/>
        </authorList>
    </citation>
    <scope>NUCLEOTIDE SEQUENCE [LARGE SCALE GENOMIC DNA]</scope>
    <source>
        <strain evidence="6">NJN-17</strain>
    </source>
</reference>
<evidence type="ECO:0000259" key="4">
    <source>
        <dbReference type="PROSITE" id="PS50995"/>
    </source>
</evidence>
<protein>
    <submittedName>
        <fullName evidence="5">MarR family transcriptional regulator</fullName>
    </submittedName>
</protein>
<gene>
    <name evidence="5" type="ORF">EQM13_02360</name>
</gene>
<dbReference type="AlphaFoldDB" id="A0A410Q957"/>
<keyword evidence="3" id="KW-0804">Transcription</keyword>
<dbReference type="InterPro" id="IPR036390">
    <property type="entry name" value="WH_DNA-bd_sf"/>
</dbReference>
<dbReference type="SUPFAM" id="SSF46785">
    <property type="entry name" value="Winged helix' DNA-binding domain"/>
    <property type="match status" value="1"/>
</dbReference>
<dbReference type="RefSeq" id="WP_128751853.1">
    <property type="nucleotide sequence ID" value="NZ_CP035282.1"/>
</dbReference>
<evidence type="ECO:0000256" key="2">
    <source>
        <dbReference type="ARBA" id="ARBA00023125"/>
    </source>
</evidence>
<dbReference type="SMART" id="SM00347">
    <property type="entry name" value="HTH_MARR"/>
    <property type="match status" value="1"/>
</dbReference>
<proteinExistence type="predicted"/>
<dbReference type="InterPro" id="IPR036388">
    <property type="entry name" value="WH-like_DNA-bd_sf"/>
</dbReference>
<dbReference type="GO" id="GO:0003700">
    <property type="term" value="F:DNA-binding transcription factor activity"/>
    <property type="evidence" value="ECO:0007669"/>
    <property type="project" value="InterPro"/>
</dbReference>
<dbReference type="Proteomes" id="UP000287969">
    <property type="component" value="Chromosome"/>
</dbReference>
<dbReference type="PROSITE" id="PS01117">
    <property type="entry name" value="HTH_MARR_1"/>
    <property type="match status" value="1"/>
</dbReference>
<evidence type="ECO:0000256" key="3">
    <source>
        <dbReference type="ARBA" id="ARBA00023163"/>
    </source>
</evidence>
<keyword evidence="2" id="KW-0238">DNA-binding</keyword>
<name>A0A410Q957_9FIRM</name>
<dbReference type="GO" id="GO:0003677">
    <property type="term" value="F:DNA binding"/>
    <property type="evidence" value="ECO:0007669"/>
    <property type="project" value="UniProtKB-KW"/>
</dbReference>